<dbReference type="AlphaFoldDB" id="A0A644V472"/>
<dbReference type="GO" id="GO:0022900">
    <property type="term" value="P:electron transport chain"/>
    <property type="evidence" value="ECO:0007669"/>
    <property type="project" value="InterPro"/>
</dbReference>
<keyword evidence="2" id="KW-0597">Phosphoprotein</keyword>
<dbReference type="InterPro" id="IPR004338">
    <property type="entry name" value="NqrB/RnfD"/>
</dbReference>
<accession>A0A644V472</accession>
<evidence type="ECO:0000256" key="3">
    <source>
        <dbReference type="ARBA" id="ARBA00022630"/>
    </source>
</evidence>
<feature type="transmembrane region" description="Helical" evidence="10">
    <location>
        <begin position="45"/>
        <end position="62"/>
    </location>
</feature>
<keyword evidence="1" id="KW-0813">Transport</keyword>
<feature type="transmembrane region" description="Helical" evidence="10">
    <location>
        <begin position="211"/>
        <end position="230"/>
    </location>
</feature>
<feature type="transmembrane region" description="Helical" evidence="10">
    <location>
        <begin position="21"/>
        <end position="39"/>
    </location>
</feature>
<keyword evidence="4" id="KW-0288">FMN</keyword>
<keyword evidence="3" id="KW-0285">Flavoprotein</keyword>
<feature type="transmembrane region" description="Helical" evidence="10">
    <location>
        <begin position="236"/>
        <end position="256"/>
    </location>
</feature>
<dbReference type="PANTHER" id="PTHR30578">
    <property type="entry name" value="ELECTRON TRANSPORT COMPLEX PROTEIN RNFD"/>
    <property type="match status" value="1"/>
</dbReference>
<gene>
    <name evidence="11" type="primary">rsxD_6</name>
    <name evidence="11" type="ORF">SDC9_31809</name>
</gene>
<evidence type="ECO:0000256" key="6">
    <source>
        <dbReference type="ARBA" id="ARBA00022967"/>
    </source>
</evidence>
<feature type="transmembrane region" description="Helical" evidence="10">
    <location>
        <begin position="268"/>
        <end position="286"/>
    </location>
</feature>
<evidence type="ECO:0000256" key="10">
    <source>
        <dbReference type="SAM" id="Phobius"/>
    </source>
</evidence>
<evidence type="ECO:0000256" key="9">
    <source>
        <dbReference type="ARBA" id="ARBA00023136"/>
    </source>
</evidence>
<dbReference type="GO" id="GO:0005886">
    <property type="term" value="C:plasma membrane"/>
    <property type="evidence" value="ECO:0007669"/>
    <property type="project" value="TreeGrafter"/>
</dbReference>
<evidence type="ECO:0000256" key="2">
    <source>
        <dbReference type="ARBA" id="ARBA00022553"/>
    </source>
</evidence>
<evidence type="ECO:0000256" key="8">
    <source>
        <dbReference type="ARBA" id="ARBA00022989"/>
    </source>
</evidence>
<reference evidence="11" key="1">
    <citation type="submission" date="2019-08" db="EMBL/GenBank/DDBJ databases">
        <authorList>
            <person name="Kucharzyk K."/>
            <person name="Murdoch R.W."/>
            <person name="Higgins S."/>
            <person name="Loffler F."/>
        </authorList>
    </citation>
    <scope>NUCLEOTIDE SEQUENCE</scope>
</reference>
<comment type="caution">
    <text evidence="11">The sequence shown here is derived from an EMBL/GenBank/DDBJ whole genome shotgun (WGS) entry which is preliminary data.</text>
</comment>
<feature type="transmembrane region" description="Helical" evidence="10">
    <location>
        <begin position="95"/>
        <end position="113"/>
    </location>
</feature>
<proteinExistence type="inferred from homology"/>
<dbReference type="HAMAP" id="MF_00462">
    <property type="entry name" value="RsxD_RnfD"/>
    <property type="match status" value="1"/>
</dbReference>
<evidence type="ECO:0000313" key="11">
    <source>
        <dbReference type="EMBL" id="MPL85835.1"/>
    </source>
</evidence>
<keyword evidence="8 10" id="KW-1133">Transmembrane helix</keyword>
<dbReference type="PANTHER" id="PTHR30578:SF0">
    <property type="entry name" value="ION-TRANSLOCATING OXIDOREDUCTASE COMPLEX SUBUNIT D"/>
    <property type="match status" value="1"/>
</dbReference>
<evidence type="ECO:0000256" key="1">
    <source>
        <dbReference type="ARBA" id="ARBA00022448"/>
    </source>
</evidence>
<keyword evidence="9 10" id="KW-0472">Membrane</keyword>
<dbReference type="NCBIfam" id="TIGR01946">
    <property type="entry name" value="rnfD"/>
    <property type="match status" value="1"/>
</dbReference>
<dbReference type="Pfam" id="PF03116">
    <property type="entry name" value="NQR2_RnfD_RnfE"/>
    <property type="match status" value="1"/>
</dbReference>
<name>A0A644V472_9ZZZZ</name>
<keyword evidence="5 10" id="KW-0812">Transmembrane</keyword>
<dbReference type="EMBL" id="VSSQ01000212">
    <property type="protein sequence ID" value="MPL85835.1"/>
    <property type="molecule type" value="Genomic_DNA"/>
</dbReference>
<dbReference type="GO" id="GO:0055085">
    <property type="term" value="P:transmembrane transport"/>
    <property type="evidence" value="ECO:0007669"/>
    <property type="project" value="InterPro"/>
</dbReference>
<evidence type="ECO:0000256" key="7">
    <source>
        <dbReference type="ARBA" id="ARBA00022982"/>
    </source>
</evidence>
<evidence type="ECO:0000256" key="4">
    <source>
        <dbReference type="ARBA" id="ARBA00022643"/>
    </source>
</evidence>
<organism evidence="11">
    <name type="scientific">bioreactor metagenome</name>
    <dbReference type="NCBI Taxonomy" id="1076179"/>
    <lineage>
        <taxon>unclassified sequences</taxon>
        <taxon>metagenomes</taxon>
        <taxon>ecological metagenomes</taxon>
    </lineage>
</organism>
<feature type="transmembrane region" description="Helical" evidence="10">
    <location>
        <begin position="176"/>
        <end position="204"/>
    </location>
</feature>
<sequence length="318" mass="34015">MALLTVSGSPHVQSNQSTKKIMWTVIIALFPALLVSIYYFGIDALMVTLTSVVFCVGFEWLIQKYILKTKTTIGDGSAIITGVLLAFNLPSNVPLWIVGIGALVAIGVAKMSYGGLGKNPFNPALVGRVFLFISFPSKVAMSEWPLPKPLFDSSISDALTGPTPLLALKNGQAVDLWNMFIGATGGSIGEVSAIALLIGGLIMLFRKVITWHIPVSFLTTAGVFSLILWLVNPSEFIHPSYQILAGGMLLGAIFMATDMVTSPITYKGQLIFGCGCGILTIIFRSFGPMPEGVSFAILIMNAVTPLIDKASSPKRFGY</sequence>
<keyword evidence="6" id="KW-1278">Translocase</keyword>
<evidence type="ECO:0000256" key="5">
    <source>
        <dbReference type="ARBA" id="ARBA00022692"/>
    </source>
</evidence>
<protein>
    <submittedName>
        <fullName evidence="11">Electron transport complex subunit RsxD</fullName>
    </submittedName>
</protein>
<dbReference type="InterPro" id="IPR011303">
    <property type="entry name" value="RnfD_bac"/>
</dbReference>
<keyword evidence="7" id="KW-0249">Electron transport</keyword>